<dbReference type="EC" id="3.4.21.53" evidence="11 14"/>
<evidence type="ECO:0000256" key="12">
    <source>
        <dbReference type="ARBA" id="ARBA00071934"/>
    </source>
</evidence>
<dbReference type="CDD" id="cd19500">
    <property type="entry name" value="RecA-like_Lon"/>
    <property type="match status" value="1"/>
</dbReference>
<dbReference type="GO" id="GO:0043565">
    <property type="term" value="F:sequence-specific DNA binding"/>
    <property type="evidence" value="ECO:0007669"/>
    <property type="project" value="UniProtKB-UniRule"/>
</dbReference>
<keyword evidence="7 14" id="KW-0067">ATP-binding</keyword>
<comment type="induction">
    <text evidence="14">By heat shock.</text>
</comment>
<keyword evidence="6 14" id="KW-0720">Serine protease</keyword>
<dbReference type="Gene3D" id="3.40.50.300">
    <property type="entry name" value="P-loop containing nucleotide triphosphate hydrolases"/>
    <property type="match status" value="1"/>
</dbReference>
<evidence type="ECO:0000256" key="11">
    <source>
        <dbReference type="ARBA" id="ARBA00066743"/>
    </source>
</evidence>
<dbReference type="PROSITE" id="PS51787">
    <property type="entry name" value="LON_N"/>
    <property type="match status" value="1"/>
</dbReference>
<organism evidence="21 22">
    <name type="scientific">Veillonella criceti</name>
    <dbReference type="NCBI Taxonomy" id="103891"/>
    <lineage>
        <taxon>Bacteria</taxon>
        <taxon>Bacillati</taxon>
        <taxon>Bacillota</taxon>
        <taxon>Negativicutes</taxon>
        <taxon>Veillonellales</taxon>
        <taxon>Veillonellaceae</taxon>
        <taxon>Veillonella</taxon>
    </lineage>
</organism>
<evidence type="ECO:0000256" key="18">
    <source>
        <dbReference type="RuleBase" id="RU000591"/>
    </source>
</evidence>
<feature type="active site" evidence="14 15">
    <location>
        <position position="676"/>
    </location>
</feature>
<dbReference type="SUPFAM" id="SSF52540">
    <property type="entry name" value="P-loop containing nucleoside triphosphate hydrolases"/>
    <property type="match status" value="1"/>
</dbReference>
<dbReference type="InterPro" id="IPR054594">
    <property type="entry name" value="Lon_lid"/>
</dbReference>
<evidence type="ECO:0000259" key="20">
    <source>
        <dbReference type="PROSITE" id="PS51787"/>
    </source>
</evidence>
<feature type="binding site" evidence="14 16">
    <location>
        <begin position="353"/>
        <end position="360"/>
    </location>
    <ligand>
        <name>ATP</name>
        <dbReference type="ChEBI" id="CHEBI:30616"/>
    </ligand>
</feature>
<evidence type="ECO:0000256" key="7">
    <source>
        <dbReference type="ARBA" id="ARBA00022840"/>
    </source>
</evidence>
<evidence type="ECO:0000256" key="1">
    <source>
        <dbReference type="ARBA" id="ARBA00004496"/>
    </source>
</evidence>
<dbReference type="FunFam" id="3.40.50.300:FF:000021">
    <property type="entry name" value="Lon protease homolog"/>
    <property type="match status" value="1"/>
</dbReference>
<dbReference type="AlphaFoldDB" id="A0A380NN76"/>
<sequence>MSETNFSLPLVPLRGMVVFPKVEVRLDIGRDKSIRAVEEAMANERLLAVSAQLDDEVENPTQQDIAEVGTIVKIKQMLRLPGGLVRILVEGITRAKVVDIDESGTYYRATMETLVSQYDDQVETEAYRRLAQSNFLKWAEETKMVTDDEIRRVMERTEPSETADQIVQFLQTELVTRQSFLSELNVLRRLNMVVGALNMELQISDLENSINNQVRQQMEKAQKEYFLREKIRVIHNELGDKSDPDEEAEELREQLKKLKVSDEVRERIEKEISRYSRMPAMMPEANILRNYLDWVLSLPWDKESEDRLDIAEAANILDADHYGLKKVKERILEFLAVRKLSNAQSGSILCLVGPPGVGKTSLATSIAKAMNRKFIRASLGGVRDEAEIRGHRRTYIGALPGRMIQGLKNAGTRNPVFLLDEIDKLASDYKGDPSSALLEVLDPEQNSTFSDHFIEIPFDFSDVFWITTANVPGNIPAPLMDRMEVIELTSYMEDEKLEIAKRYLVPKQIKKHGLTGHSVKLSDAVLRKIISEYTREAGVRRLEKTIAKVFRKLAFEIIGGSEATPKVTVKNLSNYLGAPIYLEQEREKNAQVGLVCGLAWTSVGGVVLPCEATTMAGTGKLSLTGSLGKVMQESGQAALSYIRHNAKELKIPEDFHKTMDLHVHLPEGATPKDGPSAGITMTLAIVSALTGRKVRSDLAMTGEITLRGRVLPIGGLKEKLLAALRYGIKEVLIPHGNIKDLEEMPTSVIEGLTITPVKTMDEVLARAFVK</sequence>
<comment type="function">
    <text evidence="10 14">ATP-dependent serine protease that mediates the selective degradation of mutant and abnormal proteins as well as certain short-lived regulatory proteins. Required for cellular homeostasis and for survival from DNA damage and developmental changes induced by stress. Degrades polypeptides processively to yield small peptide fragments that are 5 to 10 amino acids long. Binds to DNA in a double-stranded, site-specific manner.</text>
</comment>
<dbReference type="RefSeq" id="WP_115310984.1">
    <property type="nucleotide sequence ID" value="NZ_UHIO01000001.1"/>
</dbReference>
<evidence type="ECO:0000313" key="22">
    <source>
        <dbReference type="Proteomes" id="UP000255367"/>
    </source>
</evidence>
<evidence type="ECO:0000256" key="8">
    <source>
        <dbReference type="ARBA" id="ARBA00023016"/>
    </source>
</evidence>
<dbReference type="GO" id="GO:0016887">
    <property type="term" value="F:ATP hydrolysis activity"/>
    <property type="evidence" value="ECO:0007669"/>
    <property type="project" value="UniProtKB-UniRule"/>
</dbReference>
<dbReference type="PROSITE" id="PS51786">
    <property type="entry name" value="LON_PROTEOLYTIC"/>
    <property type="match status" value="1"/>
</dbReference>
<dbReference type="InterPro" id="IPR027417">
    <property type="entry name" value="P-loop_NTPase"/>
</dbReference>
<evidence type="ECO:0000256" key="17">
    <source>
        <dbReference type="PROSITE-ProRule" id="PRU01122"/>
    </source>
</evidence>
<evidence type="ECO:0000259" key="19">
    <source>
        <dbReference type="PROSITE" id="PS51786"/>
    </source>
</evidence>
<evidence type="ECO:0000256" key="13">
    <source>
        <dbReference type="ARBA" id="ARBA00082722"/>
    </source>
</evidence>
<dbReference type="Gene3D" id="1.10.8.60">
    <property type="match status" value="1"/>
</dbReference>
<dbReference type="Gene3D" id="1.20.5.5270">
    <property type="match status" value="1"/>
</dbReference>
<evidence type="ECO:0000256" key="2">
    <source>
        <dbReference type="ARBA" id="ARBA00022490"/>
    </source>
</evidence>
<dbReference type="Pfam" id="PF00004">
    <property type="entry name" value="AAA"/>
    <property type="match status" value="1"/>
</dbReference>
<dbReference type="PANTHER" id="PTHR10046">
    <property type="entry name" value="ATP DEPENDENT LON PROTEASE FAMILY MEMBER"/>
    <property type="match status" value="1"/>
</dbReference>
<protein>
    <recommendedName>
        <fullName evidence="12 14">Lon protease</fullName>
        <ecNumber evidence="11 14">3.4.21.53</ecNumber>
    </recommendedName>
    <alternativeName>
        <fullName evidence="13 14">ATP-dependent protease La</fullName>
    </alternativeName>
</protein>
<keyword evidence="8 14" id="KW-0346">Stress response</keyword>
<dbReference type="InterPro" id="IPR027065">
    <property type="entry name" value="Lon_Prtase"/>
</dbReference>
<dbReference type="EMBL" id="UHIO01000001">
    <property type="protein sequence ID" value="SUP44947.1"/>
    <property type="molecule type" value="Genomic_DNA"/>
</dbReference>
<accession>A0A380NN76</accession>
<keyword evidence="22" id="KW-1185">Reference proteome</keyword>
<dbReference type="InterPro" id="IPR014721">
    <property type="entry name" value="Ribsml_uS5_D2-typ_fold_subgr"/>
</dbReference>
<comment type="catalytic activity">
    <reaction evidence="9 14 17">
        <text>Hydrolysis of proteins in presence of ATP.</text>
        <dbReference type="EC" id="3.4.21.53"/>
    </reaction>
</comment>
<dbReference type="Pfam" id="PF02190">
    <property type="entry name" value="LON_substr_bdg"/>
    <property type="match status" value="1"/>
</dbReference>
<reference evidence="21 22" key="1">
    <citation type="submission" date="2018-06" db="EMBL/GenBank/DDBJ databases">
        <authorList>
            <consortium name="Pathogen Informatics"/>
            <person name="Doyle S."/>
        </authorList>
    </citation>
    <scope>NUCLEOTIDE SEQUENCE [LARGE SCALE GENOMIC DNA]</scope>
    <source>
        <strain evidence="21 22">NCTC12020</strain>
    </source>
</reference>
<evidence type="ECO:0000256" key="6">
    <source>
        <dbReference type="ARBA" id="ARBA00022825"/>
    </source>
</evidence>
<evidence type="ECO:0000313" key="21">
    <source>
        <dbReference type="EMBL" id="SUP44947.1"/>
    </source>
</evidence>
<dbReference type="InterPro" id="IPR003593">
    <property type="entry name" value="AAA+_ATPase"/>
</dbReference>
<dbReference type="GO" id="GO:0005737">
    <property type="term" value="C:cytoplasm"/>
    <property type="evidence" value="ECO:0007669"/>
    <property type="project" value="UniProtKB-SubCell"/>
</dbReference>
<dbReference type="InterPro" id="IPR046336">
    <property type="entry name" value="Lon_prtase_N_sf"/>
</dbReference>
<dbReference type="SMART" id="SM00382">
    <property type="entry name" value="AAA"/>
    <property type="match status" value="1"/>
</dbReference>
<dbReference type="GO" id="GO:0034605">
    <property type="term" value="P:cellular response to heat"/>
    <property type="evidence" value="ECO:0007669"/>
    <property type="project" value="UniProtKB-UniRule"/>
</dbReference>
<dbReference type="InterPro" id="IPR020568">
    <property type="entry name" value="Ribosomal_Su5_D2-typ_SF"/>
</dbReference>
<dbReference type="InterPro" id="IPR015947">
    <property type="entry name" value="PUA-like_sf"/>
</dbReference>
<dbReference type="Pfam" id="PF22667">
    <property type="entry name" value="Lon_lid"/>
    <property type="match status" value="1"/>
</dbReference>
<dbReference type="PIRSF" id="PIRSF001174">
    <property type="entry name" value="Lon_proteas"/>
    <property type="match status" value="1"/>
</dbReference>
<feature type="domain" description="Lon proteolytic" evidence="19">
    <location>
        <begin position="589"/>
        <end position="770"/>
    </location>
</feature>
<dbReference type="InterPro" id="IPR008268">
    <property type="entry name" value="Peptidase_S16_AS"/>
</dbReference>
<feature type="active site" evidence="14 15">
    <location>
        <position position="719"/>
    </location>
</feature>
<evidence type="ECO:0000256" key="10">
    <source>
        <dbReference type="ARBA" id="ARBA00053875"/>
    </source>
</evidence>
<evidence type="ECO:0000256" key="16">
    <source>
        <dbReference type="PIRSR" id="PIRSR001174-2"/>
    </source>
</evidence>
<dbReference type="NCBIfam" id="TIGR00763">
    <property type="entry name" value="lon"/>
    <property type="match status" value="1"/>
</dbReference>
<dbReference type="SMART" id="SM00464">
    <property type="entry name" value="LON"/>
    <property type="match status" value="1"/>
</dbReference>
<dbReference type="PRINTS" id="PR00830">
    <property type="entry name" value="ENDOLAPTASE"/>
</dbReference>
<keyword evidence="2 14" id="KW-0963">Cytoplasm</keyword>
<dbReference type="Pfam" id="PF05362">
    <property type="entry name" value="Lon_C"/>
    <property type="match status" value="1"/>
</dbReference>
<dbReference type="InterPro" id="IPR008269">
    <property type="entry name" value="Lon_proteolytic"/>
</dbReference>
<evidence type="ECO:0000256" key="9">
    <source>
        <dbReference type="ARBA" id="ARBA00050665"/>
    </source>
</evidence>
<evidence type="ECO:0000256" key="3">
    <source>
        <dbReference type="ARBA" id="ARBA00022670"/>
    </source>
</evidence>
<proteinExistence type="evidence at transcript level"/>
<dbReference type="InterPro" id="IPR003959">
    <property type="entry name" value="ATPase_AAA_core"/>
</dbReference>
<evidence type="ECO:0000256" key="14">
    <source>
        <dbReference type="HAMAP-Rule" id="MF_01973"/>
    </source>
</evidence>
<comment type="subcellular location">
    <subcellularLocation>
        <location evidence="1 14">Cytoplasm</location>
    </subcellularLocation>
</comment>
<dbReference type="GO" id="GO:0006515">
    <property type="term" value="P:protein quality control for misfolded or incompletely synthesized proteins"/>
    <property type="evidence" value="ECO:0007669"/>
    <property type="project" value="UniProtKB-UniRule"/>
</dbReference>
<dbReference type="GO" id="GO:0004252">
    <property type="term" value="F:serine-type endopeptidase activity"/>
    <property type="evidence" value="ECO:0007669"/>
    <property type="project" value="UniProtKB-UniRule"/>
</dbReference>
<comment type="subunit">
    <text evidence="14">Homohexamer. Organized in a ring with a central cavity.</text>
</comment>
<dbReference type="PROSITE" id="PS01046">
    <property type="entry name" value="LON_SER"/>
    <property type="match status" value="1"/>
</dbReference>
<dbReference type="SUPFAM" id="SSF88697">
    <property type="entry name" value="PUA domain-like"/>
    <property type="match status" value="1"/>
</dbReference>
<evidence type="ECO:0000256" key="4">
    <source>
        <dbReference type="ARBA" id="ARBA00022741"/>
    </source>
</evidence>
<dbReference type="GO" id="GO:0004176">
    <property type="term" value="F:ATP-dependent peptidase activity"/>
    <property type="evidence" value="ECO:0007669"/>
    <property type="project" value="UniProtKB-UniRule"/>
</dbReference>
<evidence type="ECO:0000256" key="15">
    <source>
        <dbReference type="PIRSR" id="PIRSR001174-1"/>
    </source>
</evidence>
<dbReference type="SUPFAM" id="SSF54211">
    <property type="entry name" value="Ribosomal protein S5 domain 2-like"/>
    <property type="match status" value="1"/>
</dbReference>
<evidence type="ECO:0000256" key="5">
    <source>
        <dbReference type="ARBA" id="ARBA00022801"/>
    </source>
</evidence>
<dbReference type="GO" id="GO:0005524">
    <property type="term" value="F:ATP binding"/>
    <property type="evidence" value="ECO:0007669"/>
    <property type="project" value="UniProtKB-UniRule"/>
</dbReference>
<dbReference type="Proteomes" id="UP000255367">
    <property type="component" value="Unassembled WGS sequence"/>
</dbReference>
<dbReference type="Gene3D" id="2.30.130.40">
    <property type="entry name" value="LON domain-like"/>
    <property type="match status" value="1"/>
</dbReference>
<keyword evidence="4 14" id="KW-0547">Nucleotide-binding</keyword>
<dbReference type="InterPro" id="IPR003111">
    <property type="entry name" value="Lon_prtase_N"/>
</dbReference>
<dbReference type="HAMAP" id="MF_01973">
    <property type="entry name" value="lon_bact"/>
    <property type="match status" value="1"/>
</dbReference>
<keyword evidence="5 14" id="KW-0378">Hydrolase</keyword>
<dbReference type="Gene3D" id="1.20.58.1480">
    <property type="match status" value="1"/>
</dbReference>
<dbReference type="OrthoDB" id="9803599at2"/>
<gene>
    <name evidence="21" type="primary">lon1</name>
    <name evidence="14" type="synonym">lon</name>
    <name evidence="21" type="ORF">NCTC12020_01918</name>
</gene>
<name>A0A380NN76_9FIRM</name>
<comment type="similarity">
    <text evidence="14 17 18">Belongs to the peptidase S16 family.</text>
</comment>
<dbReference type="InterPro" id="IPR027543">
    <property type="entry name" value="Lon_bac"/>
</dbReference>
<dbReference type="Gene3D" id="3.30.230.10">
    <property type="match status" value="1"/>
</dbReference>
<feature type="domain" description="Lon N-terminal" evidence="20">
    <location>
        <begin position="8"/>
        <end position="201"/>
    </location>
</feature>
<keyword evidence="3 14" id="KW-0645">Protease</keyword>
<dbReference type="InterPro" id="IPR004815">
    <property type="entry name" value="Lon_bac/euk-typ"/>
</dbReference>